<gene>
    <name evidence="1" type="ORF">J2781_000973</name>
</gene>
<reference evidence="1 2" key="1">
    <citation type="submission" date="2023-07" db="EMBL/GenBank/DDBJ databases">
        <title>Sorghum-associated microbial communities from plants grown in Nebraska, USA.</title>
        <authorList>
            <person name="Schachtman D."/>
        </authorList>
    </citation>
    <scope>NUCLEOTIDE SEQUENCE [LARGE SCALE GENOMIC DNA]</scope>
    <source>
        <strain evidence="1 2">DS1709</strain>
    </source>
</reference>
<evidence type="ECO:0000313" key="1">
    <source>
        <dbReference type="EMBL" id="MDR6404058.1"/>
    </source>
</evidence>
<accession>A0ABU1LBH5</accession>
<protein>
    <submittedName>
        <fullName evidence="1">Uncharacterized protein</fullName>
    </submittedName>
</protein>
<dbReference type="Proteomes" id="UP001184853">
    <property type="component" value="Unassembled WGS sequence"/>
</dbReference>
<proteinExistence type="predicted"/>
<dbReference type="RefSeq" id="WP_147296987.1">
    <property type="nucleotide sequence ID" value="NZ_JAVDQS010000002.1"/>
</dbReference>
<evidence type="ECO:0000313" key="2">
    <source>
        <dbReference type="Proteomes" id="UP001184853"/>
    </source>
</evidence>
<sequence>MKNVDYYVIRVKIRVEGTSDPGIVALNPGDEIILKYDNSKGEYTYNGYVVQQLGLNNGNDVTNYIRLGWSAFSNDIMYFMRAFDPTTGYDSSILIRDYTHPANTVYYHVINREGIDGGGKNAIIESLKKDEFSSYINIKRWNSTSNTDGKIHSFNKNTLTQLIIRNVNYNTLSNVIIRLASCSDKTISLQPGQSITVEYTVNGFKYNGCALQQIDFNNGGQVMI</sequence>
<dbReference type="EMBL" id="JAVDQS010000002">
    <property type="protein sequence ID" value="MDR6404058.1"/>
    <property type="molecule type" value="Genomic_DNA"/>
</dbReference>
<name>A0ABU1LBH5_9FLAO</name>
<keyword evidence="2" id="KW-1185">Reference proteome</keyword>
<comment type="caution">
    <text evidence="1">The sequence shown here is derived from an EMBL/GenBank/DDBJ whole genome shotgun (WGS) entry which is preliminary data.</text>
</comment>
<organism evidence="1 2">
    <name type="scientific">Chryseobacterium geocarposphaerae</name>
    <dbReference type="NCBI Taxonomy" id="1416776"/>
    <lineage>
        <taxon>Bacteria</taxon>
        <taxon>Pseudomonadati</taxon>
        <taxon>Bacteroidota</taxon>
        <taxon>Flavobacteriia</taxon>
        <taxon>Flavobacteriales</taxon>
        <taxon>Weeksellaceae</taxon>
        <taxon>Chryseobacterium group</taxon>
        <taxon>Chryseobacterium</taxon>
    </lineage>
</organism>